<dbReference type="Proteomes" id="UP000799438">
    <property type="component" value="Unassembled WGS sequence"/>
</dbReference>
<evidence type="ECO:0000256" key="1">
    <source>
        <dbReference type="SAM" id="MobiDB-lite"/>
    </source>
</evidence>
<proteinExistence type="predicted"/>
<evidence type="ECO:0000259" key="2">
    <source>
        <dbReference type="PROSITE" id="PS50172"/>
    </source>
</evidence>
<feature type="region of interest" description="Disordered" evidence="1">
    <location>
        <begin position="608"/>
        <end position="670"/>
    </location>
</feature>
<dbReference type="GO" id="GO:0005634">
    <property type="term" value="C:nucleus"/>
    <property type="evidence" value="ECO:0007669"/>
    <property type="project" value="TreeGrafter"/>
</dbReference>
<sequence length="932" mass="103326">MAEDGKDGAATNQPVFFAVSFAIVESGNLVGERAQALIQTLEENGAMYTPFGADTQRGEDITVYSHIISETTDFPQYQNALDHFVHIVKPLWVDASLSKAKALNPRSFSPDPSLFLQDVVVTCTADIPEGDKEAIIGGVIAMGGQYSAPMTKMVTHLVALSTDDVKYEVVMRKNLKCKTVLPHWFDDCLKLGKKIAEKPYMLPDPEILSSIERGPLAHVPNNAIQGATSPVPTDFPTPVTTNRVLDVFRGKKIMLSADLNIGSRIMSTIENLVHNGGGELVTQVEQADIYVCYYRDGEDYIKASQARKDVGNLAWLYHLITHNAWTSPMRRLLHYPVPRHGIPGFSDYHISLSNYVGDSRIYLENLVKACGAEFTKTMRQENTHLITAHTQSEKCEAAREWNIHIVNHIWLEESYAQCKQQSLTKPRYTHFPSRTNLGEVVGQTQIDPDAVEARFFPKGAEERRRKGPQTNGVAVPSRPKQEEVPSMNTLTVADTTQTTAAQEGADDAVSERATPLIKKDDRAQTTAPQEGADEVGSERATPLIKKSSRVRNDAIDAQTPMAARVAEGKENETPSTAGSRGAKSRALTKLHDLAPDIALYEREKKRAGGVLRGGRRLSEPESAEKPQTKSKEARGTKRSLEPEGEVEGEASAETVKETGRKTKKSKSSLTPIVHKLMMSGDDRWVGKGKTKKEHEDKSKLRDMGINVVTKPDETTLLCAPKIVRTRKFVAALAAAPHVVSTSFLDDCLRSNRMPDPLSHPLIDREGEKRWGIKLSDTIFRAQQNRGQLLKGWDIFVTENVTGGWETYKDIIKANGGNCLLWKGRATKVSKREVKKSRDTDGDANMDADLDTEAQLEANRSNDGGKSLYLVSGTDQAEVKLWPKFKDVAKKADMTPYIVTPDWILFVTMAQYIHHEERWEIRPDEVPGLAGKK</sequence>
<dbReference type="CDD" id="cd17743">
    <property type="entry name" value="BRCT_BRC1_like_rpt5"/>
    <property type="match status" value="1"/>
</dbReference>
<dbReference type="FunFam" id="3.40.50.10190:FF:000048">
    <property type="entry name" value="DNA repair protein Rtt107"/>
    <property type="match status" value="1"/>
</dbReference>
<dbReference type="InterPro" id="IPR001357">
    <property type="entry name" value="BRCT_dom"/>
</dbReference>
<dbReference type="Pfam" id="PF12738">
    <property type="entry name" value="PTCB-BRCT"/>
    <property type="match status" value="2"/>
</dbReference>
<dbReference type="PANTHER" id="PTHR47667">
    <property type="entry name" value="REGULATOR OF TY1 TRANSPOSITION PROTEIN 107"/>
    <property type="match status" value="1"/>
</dbReference>
<dbReference type="OrthoDB" id="342264at2759"/>
<dbReference type="CDD" id="cd18437">
    <property type="entry name" value="BRCT_BRC1_like_rpt3"/>
    <property type="match status" value="1"/>
</dbReference>
<feature type="domain" description="BRCT" evidence="2">
    <location>
        <begin position="111"/>
        <end position="202"/>
    </location>
</feature>
<keyword evidence="4" id="KW-1185">Reference proteome</keyword>
<evidence type="ECO:0000313" key="3">
    <source>
        <dbReference type="EMBL" id="KAF2145634.1"/>
    </source>
</evidence>
<dbReference type="PROSITE" id="PS50172">
    <property type="entry name" value="BRCT"/>
    <property type="match status" value="2"/>
</dbReference>
<accession>A0A6A6BQX1</accession>
<dbReference type="PANTHER" id="PTHR47667:SF1">
    <property type="entry name" value="REGULATOR OF TY1 TRANSPOSITION PROTEIN 107"/>
    <property type="match status" value="1"/>
</dbReference>
<feature type="compositionally biased region" description="Basic and acidic residues" evidence="1">
    <location>
        <begin position="616"/>
        <end position="641"/>
    </location>
</feature>
<evidence type="ECO:0000313" key="4">
    <source>
        <dbReference type="Proteomes" id="UP000799438"/>
    </source>
</evidence>
<feature type="compositionally biased region" description="Low complexity" evidence="1">
    <location>
        <begin position="491"/>
        <end position="503"/>
    </location>
</feature>
<dbReference type="InterPro" id="IPR053036">
    <property type="entry name" value="CellCycle_DNARepair_Reg"/>
</dbReference>
<organism evidence="3 4">
    <name type="scientific">Aplosporella prunicola CBS 121167</name>
    <dbReference type="NCBI Taxonomy" id="1176127"/>
    <lineage>
        <taxon>Eukaryota</taxon>
        <taxon>Fungi</taxon>
        <taxon>Dikarya</taxon>
        <taxon>Ascomycota</taxon>
        <taxon>Pezizomycotina</taxon>
        <taxon>Dothideomycetes</taxon>
        <taxon>Dothideomycetes incertae sedis</taxon>
        <taxon>Botryosphaeriales</taxon>
        <taxon>Aplosporellaceae</taxon>
        <taxon>Aplosporella</taxon>
    </lineage>
</organism>
<dbReference type="RefSeq" id="XP_033401346.1">
    <property type="nucleotide sequence ID" value="XM_033546015.1"/>
</dbReference>
<dbReference type="InterPro" id="IPR036420">
    <property type="entry name" value="BRCT_dom_sf"/>
</dbReference>
<dbReference type="Gene3D" id="3.40.50.10190">
    <property type="entry name" value="BRCT domain"/>
    <property type="match status" value="5"/>
</dbReference>
<dbReference type="SUPFAM" id="SSF52113">
    <property type="entry name" value="BRCT domain"/>
    <property type="match status" value="4"/>
</dbReference>
<dbReference type="GeneID" id="54303521"/>
<dbReference type="CDD" id="cd18436">
    <property type="entry name" value="BRCT_BRC1_like_rpt2"/>
    <property type="match status" value="1"/>
</dbReference>
<dbReference type="AlphaFoldDB" id="A0A6A6BQX1"/>
<dbReference type="Pfam" id="PF16770">
    <property type="entry name" value="RTT107_BRCT_5"/>
    <property type="match status" value="1"/>
</dbReference>
<dbReference type="SMART" id="SM00292">
    <property type="entry name" value="BRCT"/>
    <property type="match status" value="5"/>
</dbReference>
<name>A0A6A6BQX1_9PEZI</name>
<dbReference type="GO" id="GO:0006302">
    <property type="term" value="P:double-strand break repair"/>
    <property type="evidence" value="ECO:0007669"/>
    <property type="project" value="TreeGrafter"/>
</dbReference>
<dbReference type="CDD" id="cd18438">
    <property type="entry name" value="BRCT_BRC1_like_rpt4"/>
    <property type="match status" value="1"/>
</dbReference>
<reference evidence="3" key="1">
    <citation type="journal article" date="2020" name="Stud. Mycol.">
        <title>101 Dothideomycetes genomes: a test case for predicting lifestyles and emergence of pathogens.</title>
        <authorList>
            <person name="Haridas S."/>
            <person name="Albert R."/>
            <person name="Binder M."/>
            <person name="Bloem J."/>
            <person name="Labutti K."/>
            <person name="Salamov A."/>
            <person name="Andreopoulos B."/>
            <person name="Baker S."/>
            <person name="Barry K."/>
            <person name="Bills G."/>
            <person name="Bluhm B."/>
            <person name="Cannon C."/>
            <person name="Castanera R."/>
            <person name="Culley D."/>
            <person name="Daum C."/>
            <person name="Ezra D."/>
            <person name="Gonzalez J."/>
            <person name="Henrissat B."/>
            <person name="Kuo A."/>
            <person name="Liang C."/>
            <person name="Lipzen A."/>
            <person name="Lutzoni F."/>
            <person name="Magnuson J."/>
            <person name="Mondo S."/>
            <person name="Nolan M."/>
            <person name="Ohm R."/>
            <person name="Pangilinan J."/>
            <person name="Park H.-J."/>
            <person name="Ramirez L."/>
            <person name="Alfaro M."/>
            <person name="Sun H."/>
            <person name="Tritt A."/>
            <person name="Yoshinaga Y."/>
            <person name="Zwiers L.-H."/>
            <person name="Turgeon B."/>
            <person name="Goodwin S."/>
            <person name="Spatafora J."/>
            <person name="Crous P."/>
            <person name="Grigoriev I."/>
        </authorList>
    </citation>
    <scope>NUCLEOTIDE SEQUENCE</scope>
    <source>
        <strain evidence="3">CBS 121167</strain>
    </source>
</reference>
<protein>
    <recommendedName>
        <fullName evidence="2">BRCT domain-containing protein</fullName>
    </recommendedName>
</protein>
<dbReference type="EMBL" id="ML995477">
    <property type="protein sequence ID" value="KAF2145634.1"/>
    <property type="molecule type" value="Genomic_DNA"/>
</dbReference>
<dbReference type="GO" id="GO:1990683">
    <property type="term" value="P:DNA double-strand break attachment to nuclear envelope"/>
    <property type="evidence" value="ECO:0007669"/>
    <property type="project" value="TreeGrafter"/>
</dbReference>
<feature type="domain" description="BRCT" evidence="2">
    <location>
        <begin position="345"/>
        <end position="415"/>
    </location>
</feature>
<dbReference type="GO" id="GO:0035361">
    <property type="term" value="C:Cul8-RING ubiquitin ligase complex"/>
    <property type="evidence" value="ECO:0007669"/>
    <property type="project" value="TreeGrafter"/>
</dbReference>
<gene>
    <name evidence="3" type="ORF">K452DRAFT_356047</name>
</gene>
<feature type="region of interest" description="Disordered" evidence="1">
    <location>
        <begin position="456"/>
        <end position="588"/>
    </location>
</feature>